<feature type="transmembrane region" description="Helical" evidence="5">
    <location>
        <begin position="103"/>
        <end position="131"/>
    </location>
</feature>
<feature type="transmembrane region" description="Helical" evidence="5">
    <location>
        <begin position="471"/>
        <end position="491"/>
    </location>
</feature>
<gene>
    <name evidence="6" type="ORF">CSSPTR1EN2_LOCUS19825</name>
</gene>
<evidence type="ECO:0008006" key="8">
    <source>
        <dbReference type="Google" id="ProtNLM"/>
    </source>
</evidence>
<dbReference type="EMBL" id="OZ019898">
    <property type="protein sequence ID" value="CAK9229622.1"/>
    <property type="molecule type" value="Genomic_DNA"/>
</dbReference>
<keyword evidence="7" id="KW-1185">Reference proteome</keyword>
<accession>A0ABP0UTG3</accession>
<protein>
    <recommendedName>
        <fullName evidence="8">Membrane-bound O-acyltransferase C24H6.01c</fullName>
    </recommendedName>
</protein>
<feature type="transmembrane region" description="Helical" evidence="5">
    <location>
        <begin position="433"/>
        <end position="450"/>
    </location>
</feature>
<name>A0ABP0UTG3_9BRYO</name>
<reference evidence="6" key="1">
    <citation type="submission" date="2024-02" db="EMBL/GenBank/DDBJ databases">
        <authorList>
            <consortium name="ELIXIR-Norway"/>
            <consortium name="Elixir Norway"/>
        </authorList>
    </citation>
    <scope>NUCLEOTIDE SEQUENCE</scope>
</reference>
<feature type="transmembrane region" description="Helical" evidence="5">
    <location>
        <begin position="12"/>
        <end position="32"/>
    </location>
</feature>
<feature type="transmembrane region" description="Helical" evidence="5">
    <location>
        <begin position="184"/>
        <end position="203"/>
    </location>
</feature>
<comment type="subcellular location">
    <subcellularLocation>
        <location evidence="1">Membrane</location>
        <topology evidence="1">Multi-pass membrane protein</topology>
    </subcellularLocation>
</comment>
<feature type="transmembrane region" description="Helical" evidence="5">
    <location>
        <begin position="72"/>
        <end position="91"/>
    </location>
</feature>
<evidence type="ECO:0000313" key="7">
    <source>
        <dbReference type="Proteomes" id="UP001497512"/>
    </source>
</evidence>
<dbReference type="InterPro" id="IPR051085">
    <property type="entry name" value="MB_O-acyltransferase"/>
</dbReference>
<evidence type="ECO:0000256" key="2">
    <source>
        <dbReference type="ARBA" id="ARBA00022692"/>
    </source>
</evidence>
<feature type="transmembrane region" description="Helical" evidence="5">
    <location>
        <begin position="511"/>
        <end position="529"/>
    </location>
</feature>
<sequence length="553" mass="64118">MAVAKNQWRRVELWFLIAYAVVFQCYVVYHSVRISEEYSKGPKAGWLNGLRQGWIMNQLMDLSDSQWRTFRAGLPALTGVMAIFTILAGGLKAGLHVSGRAMAWFWLIVSLSYITYLHGACVVFILAIAISNFAITKAFGGTRALPILIWTFNIGFLVANRVYEGYRFSSFGEQLAHLDQYRGVMRWQISFNFVILRMLSFSLDYHWARILRPSTVNWEKHAQQCDLCTLEASEDSKAGCYLARQERPVPLFQYDVVMYLAYVLYAPLYLAGPIVSFNAFASQLEKPQRTYSGTQIAVYGLRWLACFLLMEVLTQFCYFNTLAISGVWQMLSPTEIFLIGYGVLNFMWLKFLLIWRFFRFWTLVNGIEAPENMTRCMNNCYDLEGFWKGWHSSYNRYLVRYLYIPLGGSKWRLINVWIIFTFVAIWHDLEWKLLSWAWVTCLLWVPELVVKSIVKSHRMEGFRNSPLFRECCALAGSFNTTGLMTANLVGFVVGPAGMHMLFSRMLSLQNIPLLFGIVFSMYIGTKIMFHIREWEARQKENEKLKVPRSKSVD</sequence>
<evidence type="ECO:0000313" key="6">
    <source>
        <dbReference type="EMBL" id="CAK9229622.1"/>
    </source>
</evidence>
<feature type="transmembrane region" description="Helical" evidence="5">
    <location>
        <begin position="336"/>
        <end position="358"/>
    </location>
</feature>
<evidence type="ECO:0000256" key="3">
    <source>
        <dbReference type="ARBA" id="ARBA00022989"/>
    </source>
</evidence>
<feature type="transmembrane region" description="Helical" evidence="5">
    <location>
        <begin position="410"/>
        <end position="427"/>
    </location>
</feature>
<organism evidence="6 7">
    <name type="scientific">Sphagnum troendelagicum</name>
    <dbReference type="NCBI Taxonomy" id="128251"/>
    <lineage>
        <taxon>Eukaryota</taxon>
        <taxon>Viridiplantae</taxon>
        <taxon>Streptophyta</taxon>
        <taxon>Embryophyta</taxon>
        <taxon>Bryophyta</taxon>
        <taxon>Sphagnophytina</taxon>
        <taxon>Sphagnopsida</taxon>
        <taxon>Sphagnales</taxon>
        <taxon>Sphagnaceae</taxon>
        <taxon>Sphagnum</taxon>
    </lineage>
</organism>
<keyword evidence="2 5" id="KW-0812">Transmembrane</keyword>
<evidence type="ECO:0000256" key="1">
    <source>
        <dbReference type="ARBA" id="ARBA00004141"/>
    </source>
</evidence>
<feature type="transmembrane region" description="Helical" evidence="5">
    <location>
        <begin position="256"/>
        <end position="280"/>
    </location>
</feature>
<feature type="transmembrane region" description="Helical" evidence="5">
    <location>
        <begin position="143"/>
        <end position="163"/>
    </location>
</feature>
<feature type="transmembrane region" description="Helical" evidence="5">
    <location>
        <begin position="301"/>
        <end position="324"/>
    </location>
</feature>
<evidence type="ECO:0000256" key="4">
    <source>
        <dbReference type="ARBA" id="ARBA00023136"/>
    </source>
</evidence>
<evidence type="ECO:0000256" key="5">
    <source>
        <dbReference type="SAM" id="Phobius"/>
    </source>
</evidence>
<dbReference type="Pfam" id="PF03062">
    <property type="entry name" value="MBOAT"/>
    <property type="match status" value="1"/>
</dbReference>
<proteinExistence type="predicted"/>
<dbReference type="PANTHER" id="PTHR13285">
    <property type="entry name" value="ACYLTRANSFERASE"/>
    <property type="match status" value="1"/>
</dbReference>
<keyword evidence="4 5" id="KW-0472">Membrane</keyword>
<keyword evidence="3 5" id="KW-1133">Transmembrane helix</keyword>
<dbReference type="Proteomes" id="UP001497512">
    <property type="component" value="Chromosome 6"/>
</dbReference>
<dbReference type="PANTHER" id="PTHR13285:SF18">
    <property type="entry name" value="PROTEIN-CYSTEINE N-PALMITOYLTRANSFERASE RASP"/>
    <property type="match status" value="1"/>
</dbReference>
<dbReference type="InterPro" id="IPR004299">
    <property type="entry name" value="MBOAT_fam"/>
</dbReference>